<reference evidence="1" key="1">
    <citation type="submission" date="2023-07" db="EMBL/GenBank/DDBJ databases">
        <title>Sorghum-associated microbial communities from plants grown in Nebraska, USA.</title>
        <authorList>
            <person name="Schachtman D."/>
        </authorList>
    </citation>
    <scope>NUCLEOTIDE SEQUENCE</scope>
    <source>
        <strain evidence="1">BE56</strain>
    </source>
</reference>
<comment type="caution">
    <text evidence="1">The sequence shown here is derived from an EMBL/GenBank/DDBJ whole genome shotgun (WGS) entry which is preliminary data.</text>
</comment>
<dbReference type="EMBL" id="JAVDTH010000032">
    <property type="protein sequence ID" value="MDR6714648.1"/>
    <property type="molecule type" value="Genomic_DNA"/>
</dbReference>
<evidence type="ECO:0000313" key="1">
    <source>
        <dbReference type="EMBL" id="MDR6714648.1"/>
    </source>
</evidence>
<gene>
    <name evidence="1" type="ORF">J2W83_004284</name>
</gene>
<evidence type="ECO:0000313" key="2">
    <source>
        <dbReference type="Proteomes" id="UP001259587"/>
    </source>
</evidence>
<keyword evidence="2" id="KW-1185">Reference proteome</keyword>
<sequence length="359" mass="37982">MKRLSPTQLIALVSALGCSTPALAICEWRGGISGELVHNLTLTANLWVPRDAPIGTVIGPLEQRYNVGNDARLGVNCNNVTGTEYLTAQVANTAPIFAGSLPPIGGQDLNGRVLQTDVPGIGIHVRLDNPYTGGGVANYWTPDSWTSVPYTGYHNSATGPLAIEMANLRVYLTLIKTGAIPPGPNSFNGQKLLSGTYSDVGTVMRAHLHGTVTRAECTLRPDAVSADPVDLGDHELSVFTAEHTTTPSVPFHITLNDCEDDPAASTATAYINFDGVSGSTPIQHDLGLFSLNSVASATGIGIQLLHADGTPVRLQQDLAIKPLTVGDTQLHFQARYYQTHSSVKPGSAEGTLSFTVSYR</sequence>
<accession>A0ACC6K8B3</accession>
<dbReference type="Proteomes" id="UP001259587">
    <property type="component" value="Unassembled WGS sequence"/>
</dbReference>
<protein>
    <submittedName>
        <fullName evidence="1">Type 1 fimbria pilin</fullName>
    </submittedName>
</protein>
<proteinExistence type="predicted"/>
<organism evidence="1 2">
    <name type="scientific">Pseudomonas hunanensis</name>
    <dbReference type="NCBI Taxonomy" id="1247546"/>
    <lineage>
        <taxon>Bacteria</taxon>
        <taxon>Pseudomonadati</taxon>
        <taxon>Pseudomonadota</taxon>
        <taxon>Gammaproteobacteria</taxon>
        <taxon>Pseudomonadales</taxon>
        <taxon>Pseudomonadaceae</taxon>
        <taxon>Pseudomonas</taxon>
    </lineage>
</organism>
<name>A0ACC6K8B3_9PSED</name>